<dbReference type="PRINTS" id="PR00834">
    <property type="entry name" value="PROTEASES2C"/>
</dbReference>
<evidence type="ECO:0000313" key="7">
    <source>
        <dbReference type="Proteomes" id="UP001165427"/>
    </source>
</evidence>
<dbReference type="Pfam" id="PF17815">
    <property type="entry name" value="PDZ_3"/>
    <property type="match status" value="1"/>
</dbReference>
<feature type="domain" description="Protease Do-like PDZ" evidence="5">
    <location>
        <begin position="348"/>
        <end position="484"/>
    </location>
</feature>
<evidence type="ECO:0000256" key="3">
    <source>
        <dbReference type="ARBA" id="ARBA00022825"/>
    </source>
</evidence>
<evidence type="ECO:0000256" key="2">
    <source>
        <dbReference type="ARBA" id="ARBA00022801"/>
    </source>
</evidence>
<dbReference type="PANTHER" id="PTHR45980">
    <property type="match status" value="1"/>
</dbReference>
<accession>A0AA41R5N7</accession>
<proteinExistence type="predicted"/>
<dbReference type="Pfam" id="PF13180">
    <property type="entry name" value="PDZ_2"/>
    <property type="match status" value="1"/>
</dbReference>
<feature type="domain" description="PDZ" evidence="4">
    <location>
        <begin position="238"/>
        <end position="332"/>
    </location>
</feature>
<dbReference type="SUPFAM" id="SSF50156">
    <property type="entry name" value="PDZ domain-like"/>
    <property type="match status" value="1"/>
</dbReference>
<dbReference type="InterPro" id="IPR009003">
    <property type="entry name" value="Peptidase_S1_PA"/>
</dbReference>
<dbReference type="Gene3D" id="2.30.42.10">
    <property type="match status" value="1"/>
</dbReference>
<name>A0AA41R5N7_9BACT</name>
<keyword evidence="1 6" id="KW-0645">Protease</keyword>
<keyword evidence="7" id="KW-1185">Reference proteome</keyword>
<dbReference type="SUPFAM" id="SSF50494">
    <property type="entry name" value="Trypsin-like serine proteases"/>
    <property type="match status" value="1"/>
</dbReference>
<dbReference type="PANTHER" id="PTHR45980:SF9">
    <property type="entry name" value="PROTEASE DO-LIKE 10, MITOCHONDRIAL-RELATED"/>
    <property type="match status" value="1"/>
</dbReference>
<dbReference type="GO" id="GO:0004252">
    <property type="term" value="F:serine-type endopeptidase activity"/>
    <property type="evidence" value="ECO:0007669"/>
    <property type="project" value="InterPro"/>
</dbReference>
<dbReference type="AlphaFoldDB" id="A0AA41R5N7"/>
<gene>
    <name evidence="6" type="ORF">MRX98_19615</name>
</gene>
<dbReference type="InterPro" id="IPR001478">
    <property type="entry name" value="PDZ"/>
</dbReference>
<dbReference type="GO" id="GO:0006508">
    <property type="term" value="P:proteolysis"/>
    <property type="evidence" value="ECO:0007669"/>
    <property type="project" value="UniProtKB-KW"/>
</dbReference>
<dbReference type="InterPro" id="IPR046449">
    <property type="entry name" value="DEGP_PDZ_sf"/>
</dbReference>
<dbReference type="InterPro" id="IPR001940">
    <property type="entry name" value="Peptidase_S1C"/>
</dbReference>
<dbReference type="Pfam" id="PF13365">
    <property type="entry name" value="Trypsin_2"/>
    <property type="match status" value="1"/>
</dbReference>
<dbReference type="InterPro" id="IPR043504">
    <property type="entry name" value="Peptidase_S1_PA_chymotrypsin"/>
</dbReference>
<dbReference type="Gene3D" id="3.20.190.20">
    <property type="match status" value="1"/>
</dbReference>
<dbReference type="InterPro" id="IPR036034">
    <property type="entry name" value="PDZ_sf"/>
</dbReference>
<protein>
    <submittedName>
        <fullName evidence="6">Serine protease</fullName>
    </submittedName>
</protein>
<dbReference type="EMBL" id="JALJRB010000033">
    <property type="protein sequence ID" value="MCJ8502794.1"/>
    <property type="molecule type" value="Genomic_DNA"/>
</dbReference>
<evidence type="ECO:0000259" key="4">
    <source>
        <dbReference type="Pfam" id="PF13180"/>
    </source>
</evidence>
<evidence type="ECO:0000256" key="1">
    <source>
        <dbReference type="ARBA" id="ARBA00022670"/>
    </source>
</evidence>
<evidence type="ECO:0000259" key="5">
    <source>
        <dbReference type="Pfam" id="PF17815"/>
    </source>
</evidence>
<organism evidence="6 7">
    <name type="scientific">Desulfatitalea alkaliphila</name>
    <dbReference type="NCBI Taxonomy" id="2929485"/>
    <lineage>
        <taxon>Bacteria</taxon>
        <taxon>Pseudomonadati</taxon>
        <taxon>Thermodesulfobacteriota</taxon>
        <taxon>Desulfobacteria</taxon>
        <taxon>Desulfobacterales</taxon>
        <taxon>Desulfosarcinaceae</taxon>
        <taxon>Desulfatitalea</taxon>
    </lineage>
</organism>
<dbReference type="Gene3D" id="2.40.10.10">
    <property type="entry name" value="Trypsin-like serine proteases"/>
    <property type="match status" value="2"/>
</dbReference>
<reference evidence="6" key="1">
    <citation type="submission" date="2022-04" db="EMBL/GenBank/DDBJ databases">
        <title>Desulfatitalea alkaliphila sp. nov., a novel anaerobic sulfate-reducing bacterium isolated from terrestrial mud volcano, Taman Peninsula, Russia.</title>
        <authorList>
            <person name="Khomyakova M.A."/>
            <person name="Merkel A.Y."/>
            <person name="Slobodkin A.I."/>
        </authorList>
    </citation>
    <scope>NUCLEOTIDE SEQUENCE</scope>
    <source>
        <strain evidence="6">M08but</strain>
    </source>
</reference>
<evidence type="ECO:0000313" key="6">
    <source>
        <dbReference type="EMBL" id="MCJ8502794.1"/>
    </source>
</evidence>
<dbReference type="Proteomes" id="UP001165427">
    <property type="component" value="Unassembled WGS sequence"/>
</dbReference>
<dbReference type="InterPro" id="IPR041517">
    <property type="entry name" value="DEGP_PDZ"/>
</dbReference>
<keyword evidence="3" id="KW-0720">Serine protease</keyword>
<sequence length="504" mass="55671">MVVFRGGWFVGLVLLVFGVVPAVGGVGIDVSQRGVVRVYTVAQEPDYLVPWAPGRTGEGWGSGFIIAGHRILTNAHVVANARFITIEKEGDARRYEAKVLFAAHDCDLAMLAVLDETFFEGTNALTLGPVPALDSTVTVLGYPIGGDRLSVTRGVVSRIDYRVYAHSGVDAHLVVQIDAAINPGNSGGPVIQDGAVVGMAFQGFSGMVAQNVGYIIPTPVVERFLNDVADGRYDRYVDLGIQFFPLINATHRRALGLAPGDYGVVVGEVLRAGAAYGHLETGDVLLTIDDHPIFSDGRVAMDNDRLLLNEVVERKFKGDTVRLTILRGGREMVVTYPLTTPWPYLMQARQYDVRPRFVLFGGVLFQPLSQGFFNALSDKSVLLRYYYSQFLMEELYMDHPEVVVISRVLPDPTTSYLEPFVNGIVSRVNDRPVRILDDLAEAFARPAEFYVVELLGDHPPLVFEAAAVRDAQPRIRRQYGVTRDAYLRDSMVPSEWMEEMKNEK</sequence>
<keyword evidence="2" id="KW-0378">Hydrolase</keyword>
<dbReference type="RefSeq" id="WP_246914159.1">
    <property type="nucleotide sequence ID" value="NZ_JALJRB010000033.1"/>
</dbReference>
<comment type="caution">
    <text evidence="6">The sequence shown here is derived from an EMBL/GenBank/DDBJ whole genome shotgun (WGS) entry which is preliminary data.</text>
</comment>